<dbReference type="RefSeq" id="WP_347306721.1">
    <property type="nucleotide sequence ID" value="NZ_JBAJEX010000001.1"/>
</dbReference>
<keyword evidence="1" id="KW-0472">Membrane</keyword>
<feature type="transmembrane region" description="Helical" evidence="1">
    <location>
        <begin position="44"/>
        <end position="68"/>
    </location>
</feature>
<evidence type="ECO:0008006" key="4">
    <source>
        <dbReference type="Google" id="ProtNLM"/>
    </source>
</evidence>
<gene>
    <name evidence="2" type="ORF">V6E02_02290</name>
</gene>
<keyword evidence="1" id="KW-1133">Transmembrane helix</keyword>
<keyword evidence="3" id="KW-1185">Reference proteome</keyword>
<proteinExistence type="predicted"/>
<evidence type="ECO:0000256" key="1">
    <source>
        <dbReference type="SAM" id="Phobius"/>
    </source>
</evidence>
<evidence type="ECO:0000313" key="2">
    <source>
        <dbReference type="EMBL" id="MEO1766042.1"/>
    </source>
</evidence>
<comment type="caution">
    <text evidence="2">The sequence shown here is derived from an EMBL/GenBank/DDBJ whole genome shotgun (WGS) entry which is preliminary data.</text>
</comment>
<evidence type="ECO:0000313" key="3">
    <source>
        <dbReference type="Proteomes" id="UP001482231"/>
    </source>
</evidence>
<organism evidence="2 3">
    <name type="scientific">Thiobacter aerophilum</name>
    <dbReference type="NCBI Taxonomy" id="3121275"/>
    <lineage>
        <taxon>Bacteria</taxon>
        <taxon>Pseudomonadati</taxon>
        <taxon>Pseudomonadota</taxon>
        <taxon>Betaproteobacteria</taxon>
        <taxon>Burkholderiales</taxon>
        <taxon>Thiobacteraceae</taxon>
        <taxon>Thiobacter</taxon>
    </lineage>
</organism>
<accession>A0ABV0EF98</accession>
<keyword evidence="1" id="KW-0812">Transmembrane</keyword>
<feature type="transmembrane region" description="Helical" evidence="1">
    <location>
        <begin position="7"/>
        <end position="24"/>
    </location>
</feature>
<name>A0ABV0EF98_9BURK</name>
<reference evidence="2 3" key="1">
    <citation type="submission" date="2024-02" db="EMBL/GenBank/DDBJ databases">
        <title>New thermophilic sulfur-oxidizing bacteria from a hot springs of the Uzon caldera (Kamchatka, Russia).</title>
        <authorList>
            <person name="Dukat A.M."/>
            <person name="Elcheninov A.G."/>
            <person name="Frolov E.N."/>
        </authorList>
    </citation>
    <scope>NUCLEOTIDE SEQUENCE [LARGE SCALE GENOMIC DNA]</scope>
    <source>
        <strain evidence="2 3">AK1</strain>
    </source>
</reference>
<protein>
    <recommendedName>
        <fullName evidence="4">Inner membrane protein</fullName>
    </recommendedName>
</protein>
<dbReference type="Proteomes" id="UP001482231">
    <property type="component" value="Unassembled WGS sequence"/>
</dbReference>
<sequence length="86" mass="9458">MLKRLMWVLWPSFLVAIAMDGVLFSSFDPLELAYGGEPVFENRLAAYSVGFFVFWLFAAGSSALTCYLQSTLRKDEAGGCQPPPSA</sequence>
<dbReference type="EMBL" id="JBAJEX010000001">
    <property type="protein sequence ID" value="MEO1766042.1"/>
    <property type="molecule type" value="Genomic_DNA"/>
</dbReference>